<organism evidence="1 2">
    <name type="scientific">Bowmanella pacifica</name>
    <dbReference type="NCBI Taxonomy" id="502051"/>
    <lineage>
        <taxon>Bacteria</taxon>
        <taxon>Pseudomonadati</taxon>
        <taxon>Pseudomonadota</taxon>
        <taxon>Gammaproteobacteria</taxon>
        <taxon>Alteromonadales</taxon>
        <taxon>Alteromonadaceae</taxon>
        <taxon>Bowmanella</taxon>
    </lineage>
</organism>
<sequence length="79" mass="9095">MRYCHMTGKGFIGVTSWLVWLVLLSGIPVRKTGPDKNCFYRGYSVERYGKKFNFVVGYSRRINDGVSEFHPGGIFWTPI</sequence>
<gene>
    <name evidence="1" type="ORF">GCM10010982_38810</name>
</gene>
<proteinExistence type="predicted"/>
<keyword evidence="2" id="KW-1185">Reference proteome</keyword>
<dbReference type="EMBL" id="BMLS01000009">
    <property type="protein sequence ID" value="GGO74898.1"/>
    <property type="molecule type" value="Genomic_DNA"/>
</dbReference>
<protein>
    <submittedName>
        <fullName evidence="1">Uncharacterized protein</fullName>
    </submittedName>
</protein>
<evidence type="ECO:0000313" key="2">
    <source>
        <dbReference type="Proteomes" id="UP000606935"/>
    </source>
</evidence>
<comment type="caution">
    <text evidence="1">The sequence shown here is derived from an EMBL/GenBank/DDBJ whole genome shotgun (WGS) entry which is preliminary data.</text>
</comment>
<reference evidence="1" key="1">
    <citation type="journal article" date="2014" name="Int. J. Syst. Evol. Microbiol.">
        <title>Complete genome sequence of Corynebacterium casei LMG S-19264T (=DSM 44701T), isolated from a smear-ripened cheese.</title>
        <authorList>
            <consortium name="US DOE Joint Genome Institute (JGI-PGF)"/>
            <person name="Walter F."/>
            <person name="Albersmeier A."/>
            <person name="Kalinowski J."/>
            <person name="Ruckert C."/>
        </authorList>
    </citation>
    <scope>NUCLEOTIDE SEQUENCE</scope>
    <source>
        <strain evidence="1">CGMCC 1.7086</strain>
    </source>
</reference>
<evidence type="ECO:0000313" key="1">
    <source>
        <dbReference type="EMBL" id="GGO74898.1"/>
    </source>
</evidence>
<dbReference type="Proteomes" id="UP000606935">
    <property type="component" value="Unassembled WGS sequence"/>
</dbReference>
<name>A0A918DM59_9ALTE</name>
<reference evidence="1" key="2">
    <citation type="submission" date="2020-09" db="EMBL/GenBank/DDBJ databases">
        <authorList>
            <person name="Sun Q."/>
            <person name="Zhou Y."/>
        </authorList>
    </citation>
    <scope>NUCLEOTIDE SEQUENCE</scope>
    <source>
        <strain evidence="1">CGMCC 1.7086</strain>
    </source>
</reference>
<dbReference type="AlphaFoldDB" id="A0A918DM59"/>
<accession>A0A918DM59</accession>